<protein>
    <submittedName>
        <fullName evidence="1">Uncharacterized protein</fullName>
    </submittedName>
</protein>
<dbReference type="AlphaFoldDB" id="A0A1X3GYR1"/>
<organism evidence="1 2">
    <name type="scientific">Bradyrhizobium canariense</name>
    <dbReference type="NCBI Taxonomy" id="255045"/>
    <lineage>
        <taxon>Bacteria</taxon>
        <taxon>Pseudomonadati</taxon>
        <taxon>Pseudomonadota</taxon>
        <taxon>Alphaproteobacteria</taxon>
        <taxon>Hyphomicrobiales</taxon>
        <taxon>Nitrobacteraceae</taxon>
        <taxon>Bradyrhizobium</taxon>
    </lineage>
</organism>
<reference evidence="1 2" key="1">
    <citation type="submission" date="2017-03" db="EMBL/GenBank/DDBJ databases">
        <title>Whole genome sequences of fourteen strains of Bradyrhizobium canariense and one strain of Bradyrhizobium japonicum isolated from Lupinus (Papilionoideae: Genisteae) species in Algeria.</title>
        <authorList>
            <person name="Crovadore J."/>
            <person name="Chekireb D."/>
            <person name="Brachmann A."/>
            <person name="Chablais R."/>
            <person name="Cochard B."/>
            <person name="Lefort F."/>
        </authorList>
    </citation>
    <scope>NUCLEOTIDE SEQUENCE [LARGE SCALE GENOMIC DNA]</scope>
    <source>
        <strain evidence="1 2">UBMA195</strain>
    </source>
</reference>
<accession>A0A1X3GYR1</accession>
<proteinExistence type="predicted"/>
<feature type="non-terminal residue" evidence="1">
    <location>
        <position position="1"/>
    </location>
</feature>
<gene>
    <name evidence="1" type="ORF">BSZ18_30475</name>
</gene>
<evidence type="ECO:0000313" key="1">
    <source>
        <dbReference type="EMBL" id="OSJ03647.1"/>
    </source>
</evidence>
<name>A0A1X3GYR1_9BRAD</name>
<dbReference type="RefSeq" id="WP_210190366.1">
    <property type="nucleotide sequence ID" value="NZ_NAFE01000211.1"/>
</dbReference>
<dbReference type="Proteomes" id="UP000193553">
    <property type="component" value="Unassembled WGS sequence"/>
</dbReference>
<sequence>RESKSEIAGFGGFNLPFPAISNRLESEKETPAQSLRTLFTDDYVTIVRQFGTTESKEDTTA</sequence>
<comment type="caution">
    <text evidence="1">The sequence shown here is derived from an EMBL/GenBank/DDBJ whole genome shotgun (WGS) entry which is preliminary data.</text>
</comment>
<evidence type="ECO:0000313" key="2">
    <source>
        <dbReference type="Proteomes" id="UP000193553"/>
    </source>
</evidence>
<dbReference type="EMBL" id="NAFI01000186">
    <property type="protein sequence ID" value="OSJ03647.1"/>
    <property type="molecule type" value="Genomic_DNA"/>
</dbReference>